<dbReference type="EMBL" id="JAANOU010000001">
    <property type="protein sequence ID" value="NIH79032.1"/>
    <property type="molecule type" value="Genomic_DNA"/>
</dbReference>
<dbReference type="RefSeq" id="WP_167111970.1">
    <property type="nucleotide sequence ID" value="NZ_JAANOU010000001.1"/>
</dbReference>
<dbReference type="SUPFAM" id="SSF53474">
    <property type="entry name" value="alpha/beta-Hydrolases"/>
    <property type="match status" value="1"/>
</dbReference>
<organism evidence="2 3">
    <name type="scientific">Amycolatopsis viridis</name>
    <dbReference type="NCBI Taxonomy" id="185678"/>
    <lineage>
        <taxon>Bacteria</taxon>
        <taxon>Bacillati</taxon>
        <taxon>Actinomycetota</taxon>
        <taxon>Actinomycetes</taxon>
        <taxon>Pseudonocardiales</taxon>
        <taxon>Pseudonocardiaceae</taxon>
        <taxon>Amycolatopsis</taxon>
    </lineage>
</organism>
<sequence length="256" mass="27055">MRVHHQTTGDGASGEVVVLSNSIGSNLRMWDPQVKPLTDNGFRVVRYDTRGHGNSPVPPGPYSIADLGGDVVELLDTLGVASAHFVGLSLGGMTGAWLGQHVPSRIRSLTLAFTSARPGNVDMWTQRAQQVRAGGMARVAEGSIGRWFTPGWIAAHPQRAAELRRMTETTPAEGYASCCEAIAGLDLTAGLGRIGVPTLVVSGADDAALPPSHGRLIAEGIPGARFEVLAHAAHLGSYEQAEKFTELLLEHLKGAR</sequence>
<dbReference type="Gene3D" id="3.40.50.1820">
    <property type="entry name" value="alpha/beta hydrolase"/>
    <property type="match status" value="1"/>
</dbReference>
<dbReference type="Proteomes" id="UP000754495">
    <property type="component" value="Unassembled WGS sequence"/>
</dbReference>
<dbReference type="InterPro" id="IPR050471">
    <property type="entry name" value="AB_hydrolase"/>
</dbReference>
<evidence type="ECO:0000313" key="2">
    <source>
        <dbReference type="EMBL" id="NIH79032.1"/>
    </source>
</evidence>
<comment type="caution">
    <text evidence="2">The sequence shown here is derived from an EMBL/GenBank/DDBJ whole genome shotgun (WGS) entry which is preliminary data.</text>
</comment>
<protein>
    <submittedName>
        <fullName evidence="2">3-oxoadipate enol-lactonase</fullName>
        <ecNumber evidence="2">3.1.1.24</ecNumber>
    </submittedName>
</protein>
<evidence type="ECO:0000313" key="3">
    <source>
        <dbReference type="Proteomes" id="UP000754495"/>
    </source>
</evidence>
<dbReference type="PANTHER" id="PTHR43433">
    <property type="entry name" value="HYDROLASE, ALPHA/BETA FOLD FAMILY PROTEIN"/>
    <property type="match status" value="1"/>
</dbReference>
<feature type="domain" description="AB hydrolase-1" evidence="1">
    <location>
        <begin position="16"/>
        <end position="239"/>
    </location>
</feature>
<reference evidence="2 3" key="1">
    <citation type="submission" date="2020-03" db="EMBL/GenBank/DDBJ databases">
        <title>Sequencing the genomes of 1000 actinobacteria strains.</title>
        <authorList>
            <person name="Klenk H.-P."/>
        </authorList>
    </citation>
    <scope>NUCLEOTIDE SEQUENCE [LARGE SCALE GENOMIC DNA]</scope>
    <source>
        <strain evidence="2 3">DSM 45668</strain>
    </source>
</reference>
<dbReference type="NCBIfam" id="TIGR02427">
    <property type="entry name" value="protocat_pcaD"/>
    <property type="match status" value="1"/>
</dbReference>
<proteinExistence type="predicted"/>
<keyword evidence="3" id="KW-1185">Reference proteome</keyword>
<dbReference type="PROSITE" id="PS01151">
    <property type="entry name" value="FIMBRIAL_USHER"/>
    <property type="match status" value="1"/>
</dbReference>
<name>A0ABX0SPZ3_9PSEU</name>
<dbReference type="InterPro" id="IPR029058">
    <property type="entry name" value="AB_hydrolase_fold"/>
</dbReference>
<keyword evidence="2" id="KW-0378">Hydrolase</keyword>
<dbReference type="Pfam" id="PF00561">
    <property type="entry name" value="Abhydrolase_1"/>
    <property type="match status" value="1"/>
</dbReference>
<dbReference type="InterPro" id="IPR000073">
    <property type="entry name" value="AB_hydrolase_1"/>
</dbReference>
<dbReference type="PRINTS" id="PR00111">
    <property type="entry name" value="ABHYDROLASE"/>
</dbReference>
<dbReference type="InterPro" id="IPR018030">
    <property type="entry name" value="Fimbrial_membr_usher_CS"/>
</dbReference>
<gene>
    <name evidence="2" type="ORF">FHX46_001562</name>
</gene>
<dbReference type="InterPro" id="IPR026968">
    <property type="entry name" value="PcaD/CatD"/>
</dbReference>
<accession>A0ABX0SPZ3</accession>
<dbReference type="EC" id="3.1.1.24" evidence="2"/>
<dbReference type="PANTHER" id="PTHR43433:SF5">
    <property type="entry name" value="AB HYDROLASE-1 DOMAIN-CONTAINING PROTEIN"/>
    <property type="match status" value="1"/>
</dbReference>
<evidence type="ECO:0000259" key="1">
    <source>
        <dbReference type="Pfam" id="PF00561"/>
    </source>
</evidence>
<dbReference type="GO" id="GO:0047570">
    <property type="term" value="F:3-oxoadipate enol-lactonase activity"/>
    <property type="evidence" value="ECO:0007669"/>
    <property type="project" value="UniProtKB-EC"/>
</dbReference>